<dbReference type="AlphaFoldDB" id="A0AAN5IGC3"/>
<proteinExistence type="predicted"/>
<sequence>MREDVVLVGHLDGPSGAVDPAVLDVIDVLVEALHEVRLRLHRRDVPRLVAVGLSAIIDNLADGRDDAGGASAEHLQQSVLLERRPDVLHGEGALGNLELAVLARQLQKRVARDTGKNQTTVERRRDQLELSLLVLPEDEDVHRPDLGNLLVLARQPHHLLASLLRGGSGDADRRRVVASHLVRSDASGEGADELGVGQEGDRLEARREVRADGAREDEELSLERAVHAQFLVGADERGSDVERGGSGRGYPVDVESDLVGDHLDQLLRVEHRERGSLRGAVHARHVHVGAEHADLVVDAPVRLHALEQLDGVVQHLGSGVQLERLNLVQLRFLPARLHVPVDVDHVVGVVLAELQIAGGLLHLLRGKSGSDDHLGSVESALVVLGLLLVRWLRCVHAGRGVQQPRDQSGRRAGSKQYHRFGSHFACICIDVRLLLLHLERRLRSSTTSCYGR</sequence>
<feature type="non-terminal residue" evidence="1">
    <location>
        <position position="452"/>
    </location>
</feature>
<evidence type="ECO:0000313" key="2">
    <source>
        <dbReference type="Proteomes" id="UP001328107"/>
    </source>
</evidence>
<evidence type="ECO:0000313" key="1">
    <source>
        <dbReference type="EMBL" id="GMR62626.1"/>
    </source>
</evidence>
<dbReference type="EMBL" id="BTRK01000006">
    <property type="protein sequence ID" value="GMR62626.1"/>
    <property type="molecule type" value="Genomic_DNA"/>
</dbReference>
<name>A0AAN5IGC3_9BILA</name>
<comment type="caution">
    <text evidence="1">The sequence shown here is derived from an EMBL/GenBank/DDBJ whole genome shotgun (WGS) entry which is preliminary data.</text>
</comment>
<accession>A0AAN5IGC3</accession>
<reference evidence="2" key="1">
    <citation type="submission" date="2022-10" db="EMBL/GenBank/DDBJ databases">
        <title>Genome assembly of Pristionchus species.</title>
        <authorList>
            <person name="Yoshida K."/>
            <person name="Sommer R.J."/>
        </authorList>
    </citation>
    <scope>NUCLEOTIDE SEQUENCE [LARGE SCALE GENOMIC DNA]</scope>
    <source>
        <strain evidence="2">RS5460</strain>
    </source>
</reference>
<gene>
    <name evidence="1" type="ORF">PMAYCL1PPCAC_32821</name>
</gene>
<organism evidence="1 2">
    <name type="scientific">Pristionchus mayeri</name>
    <dbReference type="NCBI Taxonomy" id="1317129"/>
    <lineage>
        <taxon>Eukaryota</taxon>
        <taxon>Metazoa</taxon>
        <taxon>Ecdysozoa</taxon>
        <taxon>Nematoda</taxon>
        <taxon>Chromadorea</taxon>
        <taxon>Rhabditida</taxon>
        <taxon>Rhabditina</taxon>
        <taxon>Diplogasteromorpha</taxon>
        <taxon>Diplogasteroidea</taxon>
        <taxon>Neodiplogasteridae</taxon>
        <taxon>Pristionchus</taxon>
    </lineage>
</organism>
<dbReference type="Proteomes" id="UP001328107">
    <property type="component" value="Unassembled WGS sequence"/>
</dbReference>
<protein>
    <submittedName>
        <fullName evidence="1">Uncharacterized protein</fullName>
    </submittedName>
</protein>
<keyword evidence="2" id="KW-1185">Reference proteome</keyword>